<evidence type="ECO:0000256" key="3">
    <source>
        <dbReference type="ARBA" id="ARBA00023125"/>
    </source>
</evidence>
<dbReference type="PROSITE" id="PS00356">
    <property type="entry name" value="HTH_LACI_1"/>
    <property type="match status" value="1"/>
</dbReference>
<sequence length="341" mass="36089">MKDRPTMNDVAAAAGVSQATVSMVLNQSQAGRVSAETSKRVLEAAKELGFRTNVHAKVLREGRSRMIGFVGDEVATTPFAGEMILGAQQEAWRRGYVLLTVDTAGDGKLERAAVSMMQSYQVAGMIFAAMYHRPLEAPQGLGGMPTVFVNAQDPTGTFTSVFPDEVAGGRAAARVLLDAGHRDMAMINIAPEGSSLPAASGRLQGFVDALAEAGVALSPERLRYGAGGYEDGLLHGTDLLSAQDRPTAIFCGNDRTALGAYHAAQALGLSVPDDVSIVGFDNQGLLMPMFSPRLTTFQLPLAEMGRLAVARVLDGDKEPTRLAVECSLQLRDSVAPVKVLR</sequence>
<evidence type="ECO:0000256" key="1">
    <source>
        <dbReference type="ARBA" id="ARBA00022491"/>
    </source>
</evidence>
<dbReference type="Proteomes" id="UP001501521">
    <property type="component" value="Unassembled WGS sequence"/>
</dbReference>
<comment type="caution">
    <text evidence="6">The sequence shown here is derived from an EMBL/GenBank/DDBJ whole genome shotgun (WGS) entry which is preliminary data.</text>
</comment>
<dbReference type="PANTHER" id="PTHR30146:SF148">
    <property type="entry name" value="HTH-TYPE TRANSCRIPTIONAL REPRESSOR PURR-RELATED"/>
    <property type="match status" value="1"/>
</dbReference>
<dbReference type="Pfam" id="PF13377">
    <property type="entry name" value="Peripla_BP_3"/>
    <property type="match status" value="1"/>
</dbReference>
<evidence type="ECO:0000313" key="7">
    <source>
        <dbReference type="Proteomes" id="UP001501521"/>
    </source>
</evidence>
<keyword evidence="4" id="KW-0804">Transcription</keyword>
<dbReference type="CDD" id="cd06288">
    <property type="entry name" value="PBP1_sucrose_transcription_regulator"/>
    <property type="match status" value="1"/>
</dbReference>
<dbReference type="Gene3D" id="3.40.50.2300">
    <property type="match status" value="2"/>
</dbReference>
<feature type="domain" description="HTH lacI-type" evidence="5">
    <location>
        <begin position="5"/>
        <end position="61"/>
    </location>
</feature>
<evidence type="ECO:0000259" key="5">
    <source>
        <dbReference type="PROSITE" id="PS50932"/>
    </source>
</evidence>
<dbReference type="PANTHER" id="PTHR30146">
    <property type="entry name" value="LACI-RELATED TRANSCRIPTIONAL REPRESSOR"/>
    <property type="match status" value="1"/>
</dbReference>
<reference evidence="7" key="1">
    <citation type="journal article" date="2019" name="Int. J. Syst. Evol. Microbiol.">
        <title>The Global Catalogue of Microorganisms (GCM) 10K type strain sequencing project: providing services to taxonomists for standard genome sequencing and annotation.</title>
        <authorList>
            <consortium name="The Broad Institute Genomics Platform"/>
            <consortium name="The Broad Institute Genome Sequencing Center for Infectious Disease"/>
            <person name="Wu L."/>
            <person name="Ma J."/>
        </authorList>
    </citation>
    <scope>NUCLEOTIDE SEQUENCE [LARGE SCALE GENOMIC DNA]</scope>
    <source>
        <strain evidence="7">JCM 19125</strain>
    </source>
</reference>
<dbReference type="SUPFAM" id="SSF53822">
    <property type="entry name" value="Periplasmic binding protein-like I"/>
    <property type="match status" value="1"/>
</dbReference>
<protein>
    <submittedName>
        <fullName evidence="6">LacI family DNA-binding transcriptional regulator</fullName>
    </submittedName>
</protein>
<dbReference type="PRINTS" id="PR00036">
    <property type="entry name" value="HTHLACI"/>
</dbReference>
<keyword evidence="3 6" id="KW-0238">DNA-binding</keyword>
<dbReference type="InterPro" id="IPR046335">
    <property type="entry name" value="LacI/GalR-like_sensor"/>
</dbReference>
<proteinExistence type="predicted"/>
<dbReference type="Pfam" id="PF00356">
    <property type="entry name" value="LacI"/>
    <property type="match status" value="1"/>
</dbReference>
<dbReference type="CDD" id="cd01392">
    <property type="entry name" value="HTH_LacI"/>
    <property type="match status" value="1"/>
</dbReference>
<dbReference type="Gene3D" id="1.10.260.40">
    <property type="entry name" value="lambda repressor-like DNA-binding domains"/>
    <property type="match status" value="1"/>
</dbReference>
<keyword evidence="7" id="KW-1185">Reference proteome</keyword>
<dbReference type="InterPro" id="IPR000843">
    <property type="entry name" value="HTH_LacI"/>
</dbReference>
<dbReference type="EMBL" id="BAABLV010000006">
    <property type="protein sequence ID" value="GAA4890428.1"/>
    <property type="molecule type" value="Genomic_DNA"/>
</dbReference>
<keyword evidence="2" id="KW-0805">Transcription regulation</keyword>
<dbReference type="PROSITE" id="PS50932">
    <property type="entry name" value="HTH_LACI_2"/>
    <property type="match status" value="1"/>
</dbReference>
<dbReference type="SUPFAM" id="SSF47413">
    <property type="entry name" value="lambda repressor-like DNA-binding domains"/>
    <property type="match status" value="1"/>
</dbReference>
<dbReference type="SMART" id="SM00354">
    <property type="entry name" value="HTH_LACI"/>
    <property type="match status" value="1"/>
</dbReference>
<evidence type="ECO:0000313" key="6">
    <source>
        <dbReference type="EMBL" id="GAA4890428.1"/>
    </source>
</evidence>
<organism evidence="6 7">
    <name type="scientific">Tessaracoccus lubricantis</name>
    <dbReference type="NCBI Taxonomy" id="545543"/>
    <lineage>
        <taxon>Bacteria</taxon>
        <taxon>Bacillati</taxon>
        <taxon>Actinomycetota</taxon>
        <taxon>Actinomycetes</taxon>
        <taxon>Propionibacteriales</taxon>
        <taxon>Propionibacteriaceae</taxon>
        <taxon>Tessaracoccus</taxon>
    </lineage>
</organism>
<dbReference type="GO" id="GO:0003677">
    <property type="term" value="F:DNA binding"/>
    <property type="evidence" value="ECO:0007669"/>
    <property type="project" value="UniProtKB-KW"/>
</dbReference>
<evidence type="ECO:0000256" key="2">
    <source>
        <dbReference type="ARBA" id="ARBA00023015"/>
    </source>
</evidence>
<dbReference type="InterPro" id="IPR028082">
    <property type="entry name" value="Peripla_BP_I"/>
</dbReference>
<evidence type="ECO:0000256" key="4">
    <source>
        <dbReference type="ARBA" id="ARBA00023163"/>
    </source>
</evidence>
<dbReference type="InterPro" id="IPR010982">
    <property type="entry name" value="Lambda_DNA-bd_dom_sf"/>
</dbReference>
<accession>A0ABP9F0W0</accession>
<name>A0ABP9F0W0_9ACTN</name>
<keyword evidence="1" id="KW-0678">Repressor</keyword>
<gene>
    <name evidence="6" type="ORF">GCM10025789_03670</name>
</gene>